<dbReference type="NCBIfam" id="TIGR00277">
    <property type="entry name" value="HDIG"/>
    <property type="match status" value="1"/>
</dbReference>
<sequence>MSLYRLKQFYWSMVSKINDEDIDFLKMHLETYELQLFHQLPTHEQKHSINVARDVKSTCNQRVLQSGNLIKVALLHDIGKIYSNMNPIDKSIMVIVDNITNGKIKLHKKSKNVNMYYNHGDIGYNLLRKYGYDDRFLFLVKNHHNNNITQDIELNLLKECDDRN</sequence>
<organism evidence="2 3">
    <name type="scientific">Clostridium tagluense</name>
    <dbReference type="NCBI Taxonomy" id="360422"/>
    <lineage>
        <taxon>Bacteria</taxon>
        <taxon>Bacillati</taxon>
        <taxon>Bacillota</taxon>
        <taxon>Clostridia</taxon>
        <taxon>Eubacteriales</taxon>
        <taxon>Clostridiaceae</taxon>
        <taxon>Clostridium</taxon>
    </lineage>
</organism>
<dbReference type="SUPFAM" id="SSF109604">
    <property type="entry name" value="HD-domain/PDEase-like"/>
    <property type="match status" value="1"/>
</dbReference>
<reference evidence="2 3" key="1">
    <citation type="submission" date="2018-11" db="EMBL/GenBank/DDBJ databases">
        <title>Genome sequencing and assembly of Clostridium tagluense strain A121.</title>
        <authorList>
            <person name="Murakami T."/>
            <person name="Segawa T."/>
            <person name="Shcherbakova V.A."/>
            <person name="Mori H."/>
            <person name="Yoshimura Y."/>
        </authorList>
    </citation>
    <scope>NUCLEOTIDE SEQUENCE [LARGE SCALE GENOMIC DNA]</scope>
    <source>
        <strain evidence="2 3">A121</strain>
    </source>
</reference>
<protein>
    <submittedName>
        <fullName evidence="2">HD family phosphohydrolase</fullName>
    </submittedName>
</protein>
<dbReference type="Pfam" id="PF01966">
    <property type="entry name" value="HD"/>
    <property type="match status" value="1"/>
</dbReference>
<accession>A0A401UTR8</accession>
<evidence type="ECO:0000313" key="2">
    <source>
        <dbReference type="EMBL" id="GCD12848.1"/>
    </source>
</evidence>
<dbReference type="EMBL" id="BHYK01000043">
    <property type="protein sequence ID" value="GCD12848.1"/>
    <property type="molecule type" value="Genomic_DNA"/>
</dbReference>
<dbReference type="InterPro" id="IPR006674">
    <property type="entry name" value="HD_domain"/>
</dbReference>
<dbReference type="GO" id="GO:0016787">
    <property type="term" value="F:hydrolase activity"/>
    <property type="evidence" value="ECO:0007669"/>
    <property type="project" value="UniProtKB-KW"/>
</dbReference>
<dbReference type="Gene3D" id="1.10.3210.10">
    <property type="entry name" value="Hypothetical protein af1432"/>
    <property type="match status" value="1"/>
</dbReference>
<comment type="caution">
    <text evidence="2">The sequence shown here is derived from an EMBL/GenBank/DDBJ whole genome shotgun (WGS) entry which is preliminary data.</text>
</comment>
<gene>
    <name evidence="2" type="ORF">Ctaglu_44710</name>
</gene>
<feature type="domain" description="HD" evidence="1">
    <location>
        <begin position="46"/>
        <end position="161"/>
    </location>
</feature>
<proteinExistence type="predicted"/>
<evidence type="ECO:0000313" key="3">
    <source>
        <dbReference type="Proteomes" id="UP000287872"/>
    </source>
</evidence>
<name>A0A401UTR8_9CLOT</name>
<evidence type="ECO:0000259" key="1">
    <source>
        <dbReference type="Pfam" id="PF01966"/>
    </source>
</evidence>
<dbReference type="OrthoDB" id="68032at2"/>
<dbReference type="RefSeq" id="WP_125005866.1">
    <property type="nucleotide sequence ID" value="NZ_BHYK01000043.1"/>
</dbReference>
<dbReference type="InterPro" id="IPR006675">
    <property type="entry name" value="HDIG_dom"/>
</dbReference>
<keyword evidence="2" id="KW-0378">Hydrolase</keyword>
<dbReference type="AlphaFoldDB" id="A0A401UTR8"/>
<keyword evidence="3" id="KW-1185">Reference proteome</keyword>
<dbReference type="Proteomes" id="UP000287872">
    <property type="component" value="Unassembled WGS sequence"/>
</dbReference>